<evidence type="ECO:0000313" key="2">
    <source>
        <dbReference type="EMBL" id="PFV02777.1"/>
    </source>
</evidence>
<evidence type="ECO:0000313" key="3">
    <source>
        <dbReference type="Proteomes" id="UP000226257"/>
    </source>
</evidence>
<dbReference type="PANTHER" id="PTHR36180">
    <property type="entry name" value="DNA-BINDING PROTEIN-RELATED-RELATED"/>
    <property type="match status" value="1"/>
</dbReference>
<dbReference type="PROSITE" id="PS51750">
    <property type="entry name" value="BRO_N"/>
    <property type="match status" value="1"/>
</dbReference>
<dbReference type="AlphaFoldDB" id="A0A9X7G5S3"/>
<dbReference type="PANTHER" id="PTHR36180:SF2">
    <property type="entry name" value="BRO FAMILY PROTEIN"/>
    <property type="match status" value="1"/>
</dbReference>
<protein>
    <submittedName>
        <fullName evidence="2">Toxin-antitoxin system, toxin component, Bro family protein</fullName>
    </submittedName>
</protein>
<evidence type="ECO:0000259" key="1">
    <source>
        <dbReference type="PROSITE" id="PS51750"/>
    </source>
</evidence>
<dbReference type="Proteomes" id="UP000226257">
    <property type="component" value="Unassembled WGS sequence"/>
</dbReference>
<dbReference type="InterPro" id="IPR003497">
    <property type="entry name" value="BRO_N_domain"/>
</dbReference>
<reference evidence="2 3" key="1">
    <citation type="submission" date="2017-09" db="EMBL/GenBank/DDBJ databases">
        <title>Large-scale bioinformatics analysis of Bacillus genomes uncovers conserved roles of natural products in bacterial physiology.</title>
        <authorList>
            <consortium name="Agbiome Team Llc"/>
            <person name="Bleich R.M."/>
            <person name="Grubbs K.J."/>
            <person name="Santa Maria K.C."/>
            <person name="Allen S.E."/>
            <person name="Farag S."/>
            <person name="Shank E.A."/>
            <person name="Bowers A."/>
        </authorList>
    </citation>
    <scope>NUCLEOTIDE SEQUENCE [LARGE SCALE GENOMIC DNA]</scope>
    <source>
        <strain evidence="2 3">AFS060282</strain>
    </source>
</reference>
<organism evidence="2 3">
    <name type="scientific">Bacillus cereus</name>
    <dbReference type="NCBI Taxonomy" id="1396"/>
    <lineage>
        <taxon>Bacteria</taxon>
        <taxon>Bacillati</taxon>
        <taxon>Bacillota</taxon>
        <taxon>Bacilli</taxon>
        <taxon>Bacillales</taxon>
        <taxon>Bacillaceae</taxon>
        <taxon>Bacillus</taxon>
        <taxon>Bacillus cereus group</taxon>
    </lineage>
</organism>
<dbReference type="SMART" id="SM01040">
    <property type="entry name" value="Bro-N"/>
    <property type="match status" value="1"/>
</dbReference>
<dbReference type="Pfam" id="PF02498">
    <property type="entry name" value="Bro-N"/>
    <property type="match status" value="1"/>
</dbReference>
<name>A0A9X7G5S3_BACCE</name>
<accession>A0A9X7G5S3</accession>
<feature type="domain" description="Bro-N" evidence="1">
    <location>
        <begin position="1"/>
        <end position="86"/>
    </location>
</feature>
<dbReference type="EMBL" id="NVDQ01000039">
    <property type="protein sequence ID" value="PFV02777.1"/>
    <property type="molecule type" value="Genomic_DNA"/>
</dbReference>
<sequence>MKDGEPWFIAKDICETLGLSDTNKALLALDDDEKCKHEQYSGSGRKPMLINESGMYSLVLKSRKPQAKSFKKWITSEVLPTIRKTGGYVNNDEMFVNTYLAHADEMTKPLFKSTLETVRK</sequence>
<gene>
    <name evidence="2" type="ORF">COK98_26185</name>
</gene>
<proteinExistence type="predicted"/>
<comment type="caution">
    <text evidence="2">The sequence shown here is derived from an EMBL/GenBank/DDBJ whole genome shotgun (WGS) entry which is preliminary data.</text>
</comment>